<dbReference type="PANTHER" id="PTHR23216">
    <property type="entry name" value="NUCLEOLAR AND COILED-BODY PHOSPHOPROTEIN 1"/>
    <property type="match status" value="1"/>
</dbReference>
<dbReference type="PANTHER" id="PTHR23216:SF1">
    <property type="entry name" value="NUCLEOLAR AND COILED-BODY PHOSPHOPROTEIN 1"/>
    <property type="match status" value="1"/>
</dbReference>
<dbReference type="EMBL" id="KZ858951">
    <property type="protein sequence ID" value="RDW28677.1"/>
    <property type="molecule type" value="Genomic_DNA"/>
</dbReference>
<protein>
    <submittedName>
        <fullName evidence="2">SRP40, C-terminal domain-domain-containing protein</fullName>
    </submittedName>
</protein>
<dbReference type="GO" id="GO:0005654">
    <property type="term" value="C:nucleoplasm"/>
    <property type="evidence" value="ECO:0007669"/>
    <property type="project" value="TreeGrafter"/>
</dbReference>
<gene>
    <name evidence="2" type="ORF">B0I71DRAFT_127146</name>
</gene>
<sequence length="56" mass="6119">MDNTYKGAAGTWGEMANDKLMKVRGKDFTKGKNKMKKGAYKGGSITMSSGSYKFTD</sequence>
<feature type="domain" description="Srp40 C-terminal" evidence="1">
    <location>
        <begin position="2"/>
        <end position="54"/>
    </location>
</feature>
<dbReference type="GO" id="GO:0005730">
    <property type="term" value="C:nucleolus"/>
    <property type="evidence" value="ECO:0007669"/>
    <property type="project" value="InterPro"/>
</dbReference>
<evidence type="ECO:0000313" key="2">
    <source>
        <dbReference type="EMBL" id="RDW28677.1"/>
    </source>
</evidence>
<organism evidence="2 3">
    <name type="scientific">Yarrowia lipolytica</name>
    <name type="common">Candida lipolytica</name>
    <dbReference type="NCBI Taxonomy" id="4952"/>
    <lineage>
        <taxon>Eukaryota</taxon>
        <taxon>Fungi</taxon>
        <taxon>Dikarya</taxon>
        <taxon>Ascomycota</taxon>
        <taxon>Saccharomycotina</taxon>
        <taxon>Dipodascomycetes</taxon>
        <taxon>Dipodascales</taxon>
        <taxon>Dipodascales incertae sedis</taxon>
        <taxon>Yarrowia</taxon>
    </lineage>
</organism>
<evidence type="ECO:0000259" key="1">
    <source>
        <dbReference type="Pfam" id="PF05022"/>
    </source>
</evidence>
<dbReference type="InterPro" id="IPR039191">
    <property type="entry name" value="Nopp140-like"/>
</dbReference>
<evidence type="ECO:0000313" key="3">
    <source>
        <dbReference type="Proteomes" id="UP000256601"/>
    </source>
</evidence>
<dbReference type="InterPro" id="IPR007718">
    <property type="entry name" value="Srp40_C"/>
</dbReference>
<accession>A0A371CEF8</accession>
<reference evidence="2 3" key="1">
    <citation type="submission" date="2018-07" db="EMBL/GenBank/DDBJ databases">
        <title>Draft Genome Assemblies for Five Robust Yarrowia lipolytica Strains Exhibiting High Lipid Production and Pentose Sugar Utilization and Sugar Alcohol Secretion from Undetoxified Lignocellulosic Biomass Hydrolysates.</title>
        <authorList>
            <consortium name="DOE Joint Genome Institute"/>
            <person name="Walker C."/>
            <person name="Ryu S."/>
            <person name="Na H."/>
            <person name="Zane M."/>
            <person name="LaButti K."/>
            <person name="Lipzen A."/>
            <person name="Haridas S."/>
            <person name="Barry K."/>
            <person name="Grigoriev I.V."/>
            <person name="Quarterman J."/>
            <person name="Slininger P."/>
            <person name="Dien B."/>
            <person name="Trinh C.T."/>
        </authorList>
    </citation>
    <scope>NUCLEOTIDE SEQUENCE [LARGE SCALE GENOMIC DNA]</scope>
    <source>
        <strain evidence="2 3">YB392</strain>
    </source>
</reference>
<dbReference type="Proteomes" id="UP000256601">
    <property type="component" value="Unassembled WGS sequence"/>
</dbReference>
<name>A0A371CEF8_YARLL</name>
<proteinExistence type="predicted"/>
<dbReference type="AlphaFoldDB" id="A0A371CEF8"/>
<dbReference type="Pfam" id="PF05022">
    <property type="entry name" value="SRP40_C"/>
    <property type="match status" value="1"/>
</dbReference>